<dbReference type="Gene3D" id="3.30.420.110">
    <property type="entry name" value="MutS, connector domain"/>
    <property type="match status" value="1"/>
</dbReference>
<dbReference type="Gene3D" id="1.10.1420.10">
    <property type="match status" value="1"/>
</dbReference>
<proteinExistence type="inferred from homology"/>
<feature type="compositionally biased region" description="Low complexity" evidence="6">
    <location>
        <begin position="349"/>
        <end position="361"/>
    </location>
</feature>
<dbReference type="Pfam" id="PF05188">
    <property type="entry name" value="MutS_II"/>
    <property type="match status" value="1"/>
</dbReference>
<dbReference type="SMART" id="SM00533">
    <property type="entry name" value="MUTSd"/>
    <property type="match status" value="1"/>
</dbReference>
<feature type="region of interest" description="Disordered" evidence="6">
    <location>
        <begin position="1051"/>
        <end position="1077"/>
    </location>
</feature>
<gene>
    <name evidence="9" type="ORF">PHET_05493</name>
</gene>
<feature type="region of interest" description="Disordered" evidence="6">
    <location>
        <begin position="898"/>
        <end position="931"/>
    </location>
</feature>
<dbReference type="SMART" id="SM00534">
    <property type="entry name" value="MUTSac"/>
    <property type="match status" value="1"/>
</dbReference>
<dbReference type="PANTHER" id="PTHR11361">
    <property type="entry name" value="DNA MISMATCH REPAIR PROTEIN MUTS FAMILY MEMBER"/>
    <property type="match status" value="1"/>
</dbReference>
<evidence type="ECO:0000313" key="9">
    <source>
        <dbReference type="EMBL" id="KAF5401082.1"/>
    </source>
</evidence>
<feature type="domain" description="DNA mismatch repair proteins mutS family" evidence="8">
    <location>
        <begin position="739"/>
        <end position="981"/>
    </location>
</feature>
<name>A0A8J4TF34_9TREM</name>
<dbReference type="GO" id="GO:0007131">
    <property type="term" value="P:reciprocal meiotic recombination"/>
    <property type="evidence" value="ECO:0007669"/>
    <property type="project" value="TreeGrafter"/>
</dbReference>
<keyword evidence="3" id="KW-0067">ATP-binding</keyword>
<dbReference type="GO" id="GO:0140664">
    <property type="term" value="F:ATP-dependent DNA damage sensor activity"/>
    <property type="evidence" value="ECO:0007669"/>
    <property type="project" value="InterPro"/>
</dbReference>
<dbReference type="Gene3D" id="3.40.50.300">
    <property type="entry name" value="P-loop containing nucleotide triphosphate hydrolases"/>
    <property type="match status" value="1"/>
</dbReference>
<dbReference type="GO" id="GO:0005524">
    <property type="term" value="F:ATP binding"/>
    <property type="evidence" value="ECO:0007669"/>
    <property type="project" value="UniProtKB-KW"/>
</dbReference>
<dbReference type="InterPro" id="IPR036187">
    <property type="entry name" value="DNA_mismatch_repair_MutS_sf"/>
</dbReference>
<dbReference type="AlphaFoldDB" id="A0A8J4TF34"/>
<keyword evidence="4" id="KW-0238">DNA-binding</keyword>
<feature type="region of interest" description="Disordered" evidence="6">
    <location>
        <begin position="344"/>
        <end position="385"/>
    </location>
</feature>
<dbReference type="Pfam" id="PF00488">
    <property type="entry name" value="MutS_V"/>
    <property type="match status" value="1"/>
</dbReference>
<dbReference type="OrthoDB" id="276261at2759"/>
<comment type="similarity">
    <text evidence="1">Belongs to the DNA mismatch repair MutS family.</text>
</comment>
<evidence type="ECO:0000256" key="5">
    <source>
        <dbReference type="ARBA" id="ARBA00023254"/>
    </source>
</evidence>
<evidence type="ECO:0000259" key="7">
    <source>
        <dbReference type="SMART" id="SM00533"/>
    </source>
</evidence>
<feature type="domain" description="DNA mismatch repair protein MutS core" evidence="7">
    <location>
        <begin position="260"/>
        <end position="723"/>
    </location>
</feature>
<dbReference type="InterPro" id="IPR007860">
    <property type="entry name" value="DNA_mmatch_repair_MutS_con_dom"/>
</dbReference>
<dbReference type="GO" id="GO:0030983">
    <property type="term" value="F:mismatched DNA binding"/>
    <property type="evidence" value="ECO:0007669"/>
    <property type="project" value="InterPro"/>
</dbReference>
<keyword evidence="10" id="KW-1185">Reference proteome</keyword>
<evidence type="ECO:0000256" key="6">
    <source>
        <dbReference type="SAM" id="MobiDB-lite"/>
    </source>
</evidence>
<dbReference type="SUPFAM" id="SSF52540">
    <property type="entry name" value="P-loop containing nucleoside triphosphate hydrolases"/>
    <property type="match status" value="1"/>
</dbReference>
<evidence type="ECO:0000313" key="10">
    <source>
        <dbReference type="Proteomes" id="UP000748531"/>
    </source>
</evidence>
<evidence type="ECO:0000256" key="2">
    <source>
        <dbReference type="ARBA" id="ARBA00022741"/>
    </source>
</evidence>
<evidence type="ECO:0008006" key="11">
    <source>
        <dbReference type="Google" id="ProtNLM"/>
    </source>
</evidence>
<dbReference type="Proteomes" id="UP000748531">
    <property type="component" value="Unassembled WGS sequence"/>
</dbReference>
<dbReference type="InterPro" id="IPR007696">
    <property type="entry name" value="DNA_mismatch_repair_MutS_core"/>
</dbReference>
<evidence type="ECO:0000256" key="4">
    <source>
        <dbReference type="ARBA" id="ARBA00023125"/>
    </source>
</evidence>
<accession>A0A8J4TF34</accession>
<feature type="compositionally biased region" description="Polar residues" evidence="6">
    <location>
        <begin position="911"/>
        <end position="924"/>
    </location>
</feature>
<organism evidence="9 10">
    <name type="scientific">Paragonimus heterotremus</name>
    <dbReference type="NCBI Taxonomy" id="100268"/>
    <lineage>
        <taxon>Eukaryota</taxon>
        <taxon>Metazoa</taxon>
        <taxon>Spiralia</taxon>
        <taxon>Lophotrochozoa</taxon>
        <taxon>Platyhelminthes</taxon>
        <taxon>Trematoda</taxon>
        <taxon>Digenea</taxon>
        <taxon>Plagiorchiida</taxon>
        <taxon>Troglotremata</taxon>
        <taxon>Troglotrematidae</taxon>
        <taxon>Paragonimus</taxon>
    </lineage>
</organism>
<protein>
    <recommendedName>
        <fullName evidence="11">DNA mismatch repair proteins mutS family domain-containing protein</fullName>
    </recommendedName>
</protein>
<dbReference type="PANTHER" id="PTHR11361:SF21">
    <property type="entry name" value="MUTS PROTEIN HOMOLOG 4"/>
    <property type="match status" value="1"/>
</dbReference>
<feature type="compositionally biased region" description="Polar residues" evidence="6">
    <location>
        <begin position="370"/>
        <end position="379"/>
    </location>
</feature>
<dbReference type="InterPro" id="IPR045076">
    <property type="entry name" value="MutS"/>
</dbReference>
<evidence type="ECO:0000256" key="1">
    <source>
        <dbReference type="ARBA" id="ARBA00006271"/>
    </source>
</evidence>
<dbReference type="InterPro" id="IPR000432">
    <property type="entry name" value="DNA_mismatch_repair_MutS_C"/>
</dbReference>
<keyword evidence="5" id="KW-0469">Meiosis</keyword>
<dbReference type="EMBL" id="LUCH01002720">
    <property type="protein sequence ID" value="KAF5401082.1"/>
    <property type="molecule type" value="Genomic_DNA"/>
</dbReference>
<evidence type="ECO:0000256" key="3">
    <source>
        <dbReference type="ARBA" id="ARBA00022840"/>
    </source>
</evidence>
<dbReference type="InterPro" id="IPR036678">
    <property type="entry name" value="MutS_con_dom_sf"/>
</dbReference>
<dbReference type="Pfam" id="PF05192">
    <property type="entry name" value="MutS_III"/>
    <property type="match status" value="1"/>
</dbReference>
<evidence type="ECO:0000259" key="8">
    <source>
        <dbReference type="SMART" id="SM00534"/>
    </source>
</evidence>
<dbReference type="SUPFAM" id="SSF48334">
    <property type="entry name" value="DNA repair protein MutS, domain III"/>
    <property type="match status" value="1"/>
</dbReference>
<sequence>MAVDASDTAAGALLLRADRCWKRKLSYYAWQPRRAKPKLPRSIPMKSCPCLSSTKLKTPKTDVITGSSKCHVTPTPVASKIKSHVVVSIVEGRGNAAGEIGIAAIDLFSPNVELSQFRDTSSYSRTLVKLLILCPNEIIVPHSALDRSNSMQKLFHVLQGFRTTSPILGVHRAYFNDKQGLADLRRYCHPDYLALIYAIKERFYSLAAAASLFHYVEESHAILHAPCSLKFSFTGSIQTTMIDFKCAARLELVENMVDHTTKNTLYAAVNFTCTPGGARLLRANILEPPCDMPTITQRQDAITELASAPETLLSLQNILRQLPHIDGLLSLCVQICRPPTEASFTPTGSSAVANSSHSAVAPKDFMKPKSQPNTESSAKSGGRDLLTGDKTQVQAVLSERISWNTSHCNDSSACKILLNPQAAETRITRVIAIKNLLDLVPVLHNALGTVQSGLLTTYKELLSDPGYDNVLKKLCTVLHNDVKMSKGMLAMRSQKCFAIKEGINVILDVTRKAYSEQLDDVTIEVGRLARKFKLPLRVAHNKIRGFYIQVPEASLGVNSREECLVTSQSSEAQDSTHDYPRTLKGMTMRSCTQSTGQEEFDYSNGEDAKAKMPVLPPELIKPLYSRGVIHCTTESLIRLNERMKGSLNEVYFIADQIICDLILSLQPEMSLFYRLSEVVASLDLLASFARLVVSSSPRNHFTYPKFTDRLAIKNGRNIVLERQSATSVVSNHTYTSKDLNLTILTGPSMCGKTTYLRQIAYVQILAQVGSLVPAEFASVRMMDQIFYHSSGADDLVSNDSSFTKEMKEMSYILRHSTDASLVLIDGLCQSTNPQEAIGLSWAICEALLEKKVFTFLATQCPEITQLVNFYSNVEVCHFLVHEDPIEVESSTSDKIYPQGFVGRSSDRSSLTDDCNASTKTNSSLHSEDSRTNSFTIHGRPKLIFTYKLLKGMPKRRNYALEIAHLTAIPEEVIIRAEELVHKLSAGMTTKLPIQQEPERNEPFLNEVVQQCASSMECTTYDTNRPVLQDRSTAPESVVPSRLFSTSECRMNANQQKSSTPKHFQTTNDENPSEASTPQLTTAIGTKGKGFESTCDNNTNRLAVELLRQLAMLAKLFTEPADLQNNVKQEVLSYIRFLKDRYRPIISKIVDIKYDPMSTFL</sequence>
<comment type="caution">
    <text evidence="9">The sequence shown here is derived from an EMBL/GenBank/DDBJ whole genome shotgun (WGS) entry which is preliminary data.</text>
</comment>
<keyword evidence="2" id="KW-0547">Nucleotide-binding</keyword>
<dbReference type="GO" id="GO:0005634">
    <property type="term" value="C:nucleus"/>
    <property type="evidence" value="ECO:0007669"/>
    <property type="project" value="TreeGrafter"/>
</dbReference>
<reference evidence="9" key="1">
    <citation type="submission" date="2019-05" db="EMBL/GenBank/DDBJ databases">
        <title>Annotation for the trematode Paragonimus heterotremus.</title>
        <authorList>
            <person name="Choi Y.-J."/>
        </authorList>
    </citation>
    <scope>NUCLEOTIDE SEQUENCE</scope>
    <source>
        <strain evidence="9">LC</strain>
    </source>
</reference>
<dbReference type="InterPro" id="IPR027417">
    <property type="entry name" value="P-loop_NTPase"/>
</dbReference>
<dbReference type="GO" id="GO:0006298">
    <property type="term" value="P:mismatch repair"/>
    <property type="evidence" value="ECO:0007669"/>
    <property type="project" value="InterPro"/>
</dbReference>